<dbReference type="RefSeq" id="WP_203538036.1">
    <property type="nucleotide sequence ID" value="NZ_JAESND010000003.1"/>
</dbReference>
<dbReference type="NCBIfam" id="NF002696">
    <property type="entry name" value="PRK02487.1-5"/>
    <property type="match status" value="1"/>
</dbReference>
<dbReference type="Gene3D" id="3.30.450.150">
    <property type="entry name" value="Haem-degrading domain"/>
    <property type="match status" value="1"/>
</dbReference>
<dbReference type="PANTHER" id="PTHR28255">
    <property type="match status" value="1"/>
</dbReference>
<organism evidence="2 3">
    <name type="scientific">Jeongeupia naejangsanensis</name>
    <dbReference type="NCBI Taxonomy" id="613195"/>
    <lineage>
        <taxon>Bacteria</taxon>
        <taxon>Pseudomonadati</taxon>
        <taxon>Pseudomonadota</taxon>
        <taxon>Betaproteobacteria</taxon>
        <taxon>Neisseriales</taxon>
        <taxon>Chitinibacteraceae</taxon>
        <taxon>Jeongeupia</taxon>
    </lineage>
</organism>
<evidence type="ECO:0000313" key="3">
    <source>
        <dbReference type="Proteomes" id="UP000809431"/>
    </source>
</evidence>
<evidence type="ECO:0000313" key="2">
    <source>
        <dbReference type="EMBL" id="MBM3116018.1"/>
    </source>
</evidence>
<keyword evidence="3" id="KW-1185">Reference proteome</keyword>
<comment type="caution">
    <text evidence="2">The sequence shown here is derived from an EMBL/GenBank/DDBJ whole genome shotgun (WGS) entry which is preliminary data.</text>
</comment>
<dbReference type="PIRSF" id="PIRSF008757">
    <property type="entry name" value="UCP008757"/>
    <property type="match status" value="1"/>
</dbReference>
<dbReference type="InterPro" id="IPR005624">
    <property type="entry name" value="PduO/GlcC-like"/>
</dbReference>
<dbReference type="Proteomes" id="UP000809431">
    <property type="component" value="Unassembled WGS sequence"/>
</dbReference>
<comment type="similarity">
    <text evidence="1">Belongs to the UPF0303 family.</text>
</comment>
<dbReference type="Pfam" id="PF03928">
    <property type="entry name" value="HbpS-like"/>
    <property type="match status" value="1"/>
</dbReference>
<dbReference type="EMBL" id="JAESND010000003">
    <property type="protein sequence ID" value="MBM3116018.1"/>
    <property type="molecule type" value="Genomic_DNA"/>
</dbReference>
<evidence type="ECO:0000256" key="1">
    <source>
        <dbReference type="HAMAP-Rule" id="MF_00761"/>
    </source>
</evidence>
<accession>A0ABS2BLQ2</accession>
<dbReference type="PANTHER" id="PTHR28255:SF1">
    <property type="entry name" value="UPF0303 PROTEIN YBR137W"/>
    <property type="match status" value="1"/>
</dbReference>
<proteinExistence type="inferred from homology"/>
<name>A0ABS2BLQ2_9NEIS</name>
<dbReference type="HAMAP" id="MF_00761">
    <property type="entry name" value="UPF0303"/>
    <property type="match status" value="1"/>
</dbReference>
<protein>
    <recommendedName>
        <fullName evidence="1">UPF0303 protein JMJ54_09250</fullName>
    </recommendedName>
</protein>
<dbReference type="SUPFAM" id="SSF143744">
    <property type="entry name" value="GlcG-like"/>
    <property type="match status" value="1"/>
</dbReference>
<sequence>MSAKHDINADLALIVEQEQLLQFERFDADTAFELGSRLRDAATAYGTPVAIEIWLNGSPLFFFAMPGTAPSNADWLRRKRNTVWHFGRSSYAIGLKLASSGDSLAGKHALPERDYAAHGGAFPLAIRGTGIVGTIAISGLPQRDDHGVMVAVIAEYLGIDPAAVALPGWSPGLPPRQLCL</sequence>
<reference evidence="2 3" key="1">
    <citation type="submission" date="2021-01" db="EMBL/GenBank/DDBJ databases">
        <title>Draft Genome Sequence and Polyhydroxyalkanoate Biosynthetic Potential of Jeongeupia naejangsanensis Type Strain DSM 24253.</title>
        <authorList>
            <person name="Turrini P."/>
            <person name="Artuso I."/>
            <person name="Lugli G.A."/>
            <person name="Frangipani E."/>
            <person name="Ventura M."/>
            <person name="Visca P."/>
        </authorList>
    </citation>
    <scope>NUCLEOTIDE SEQUENCE [LARGE SCALE GENOMIC DNA]</scope>
    <source>
        <strain evidence="2 3">DSM 24253</strain>
    </source>
</reference>
<gene>
    <name evidence="2" type="ORF">JMJ54_09250</name>
</gene>
<dbReference type="InterPro" id="IPR010371">
    <property type="entry name" value="YBR137W-like"/>
</dbReference>
<dbReference type="InterPro" id="IPR038084">
    <property type="entry name" value="PduO/GlcC-like_sf"/>
</dbReference>